<dbReference type="EMBL" id="CP036349">
    <property type="protein sequence ID" value="QDV72242.1"/>
    <property type="molecule type" value="Genomic_DNA"/>
</dbReference>
<feature type="transmembrane region" description="Helical" evidence="1">
    <location>
        <begin position="23"/>
        <end position="53"/>
    </location>
</feature>
<name>A0A518K370_9BACT</name>
<dbReference type="AlphaFoldDB" id="A0A518K370"/>
<dbReference type="Proteomes" id="UP000316426">
    <property type="component" value="Chromosome"/>
</dbReference>
<keyword evidence="3" id="KW-1185">Reference proteome</keyword>
<sequence length="142" mass="15127">MLGVMHHPYTDALPDRISQAAPWWIGIGITGVAITLSSGSGPLLASFALIGIGSDADIARRLREAIAAQGDDLPRGMNPSIVAGFVRRFHAAMYLLLISVAWAAMLHLSGQSSDPDTARWWLASDLAAATVLGFGYSRLARR</sequence>
<keyword evidence="1" id="KW-1133">Transmembrane helix</keyword>
<feature type="transmembrane region" description="Helical" evidence="1">
    <location>
        <begin position="120"/>
        <end position="139"/>
    </location>
</feature>
<keyword evidence="1" id="KW-0812">Transmembrane</keyword>
<gene>
    <name evidence="2" type="ORF">Spa11_04150</name>
</gene>
<keyword evidence="1" id="KW-0472">Membrane</keyword>
<evidence type="ECO:0000313" key="2">
    <source>
        <dbReference type="EMBL" id="QDV72242.1"/>
    </source>
</evidence>
<evidence type="ECO:0000313" key="3">
    <source>
        <dbReference type="Proteomes" id="UP000316426"/>
    </source>
</evidence>
<dbReference type="KEGG" id="bmei:Spa11_04150"/>
<protein>
    <submittedName>
        <fullName evidence="2">Uncharacterized protein</fullName>
    </submittedName>
</protein>
<proteinExistence type="predicted"/>
<accession>A0A518K370</accession>
<feature type="transmembrane region" description="Helical" evidence="1">
    <location>
        <begin position="91"/>
        <end position="108"/>
    </location>
</feature>
<evidence type="ECO:0000256" key="1">
    <source>
        <dbReference type="SAM" id="Phobius"/>
    </source>
</evidence>
<organism evidence="2 3">
    <name type="scientific">Botrimarina mediterranea</name>
    <dbReference type="NCBI Taxonomy" id="2528022"/>
    <lineage>
        <taxon>Bacteria</taxon>
        <taxon>Pseudomonadati</taxon>
        <taxon>Planctomycetota</taxon>
        <taxon>Planctomycetia</taxon>
        <taxon>Pirellulales</taxon>
        <taxon>Lacipirellulaceae</taxon>
        <taxon>Botrimarina</taxon>
    </lineage>
</organism>
<reference evidence="2 3" key="1">
    <citation type="submission" date="2019-02" db="EMBL/GenBank/DDBJ databases">
        <title>Deep-cultivation of Planctomycetes and their phenomic and genomic characterization uncovers novel biology.</title>
        <authorList>
            <person name="Wiegand S."/>
            <person name="Jogler M."/>
            <person name="Boedeker C."/>
            <person name="Pinto D."/>
            <person name="Vollmers J."/>
            <person name="Rivas-Marin E."/>
            <person name="Kohn T."/>
            <person name="Peeters S.H."/>
            <person name="Heuer A."/>
            <person name="Rast P."/>
            <person name="Oberbeckmann S."/>
            <person name="Bunk B."/>
            <person name="Jeske O."/>
            <person name="Meyerdierks A."/>
            <person name="Storesund J.E."/>
            <person name="Kallscheuer N."/>
            <person name="Luecker S."/>
            <person name="Lage O.M."/>
            <person name="Pohl T."/>
            <person name="Merkel B.J."/>
            <person name="Hornburger P."/>
            <person name="Mueller R.-W."/>
            <person name="Bruemmer F."/>
            <person name="Labrenz M."/>
            <person name="Spormann A.M."/>
            <person name="Op den Camp H."/>
            <person name="Overmann J."/>
            <person name="Amann R."/>
            <person name="Jetten M.S.M."/>
            <person name="Mascher T."/>
            <person name="Medema M.H."/>
            <person name="Devos D.P."/>
            <person name="Kaster A.-K."/>
            <person name="Ovreas L."/>
            <person name="Rohde M."/>
            <person name="Galperin M.Y."/>
            <person name="Jogler C."/>
        </authorList>
    </citation>
    <scope>NUCLEOTIDE SEQUENCE [LARGE SCALE GENOMIC DNA]</scope>
    <source>
        <strain evidence="2 3">Spa11</strain>
    </source>
</reference>